<dbReference type="GO" id="GO:0006355">
    <property type="term" value="P:regulation of DNA-templated transcription"/>
    <property type="evidence" value="ECO:0007669"/>
    <property type="project" value="InterPro"/>
</dbReference>
<evidence type="ECO:0000259" key="7">
    <source>
        <dbReference type="PROSITE" id="PS50110"/>
    </source>
</evidence>
<evidence type="ECO:0000313" key="9">
    <source>
        <dbReference type="Proteomes" id="UP000639396"/>
    </source>
</evidence>
<keyword evidence="5" id="KW-0804">Transcription</keyword>
<keyword evidence="2" id="KW-0902">Two-component regulatory system</keyword>
<evidence type="ECO:0000256" key="3">
    <source>
        <dbReference type="ARBA" id="ARBA00023015"/>
    </source>
</evidence>
<dbReference type="SMART" id="SM00862">
    <property type="entry name" value="Trans_reg_C"/>
    <property type="match status" value="1"/>
</dbReference>
<dbReference type="PROSITE" id="PS50110">
    <property type="entry name" value="RESPONSE_REGULATORY"/>
    <property type="match status" value="1"/>
</dbReference>
<keyword evidence="6" id="KW-0597">Phosphoprotein</keyword>
<dbReference type="SUPFAM" id="SSF52172">
    <property type="entry name" value="CheY-like"/>
    <property type="match status" value="1"/>
</dbReference>
<dbReference type="GO" id="GO:0003677">
    <property type="term" value="F:DNA binding"/>
    <property type="evidence" value="ECO:0007669"/>
    <property type="project" value="UniProtKB-KW"/>
</dbReference>
<dbReference type="InterPro" id="IPR011990">
    <property type="entry name" value="TPR-like_helical_dom_sf"/>
</dbReference>
<dbReference type="GO" id="GO:0000160">
    <property type="term" value="P:phosphorelay signal transduction system"/>
    <property type="evidence" value="ECO:0007669"/>
    <property type="project" value="UniProtKB-KW"/>
</dbReference>
<feature type="modified residue" description="4-aspartylphosphate" evidence="6">
    <location>
        <position position="49"/>
    </location>
</feature>
<comment type="caution">
    <text evidence="8">The sequence shown here is derived from an EMBL/GenBank/DDBJ whole genome shotgun (WGS) entry which is preliminary data.</text>
</comment>
<dbReference type="InterPro" id="IPR001789">
    <property type="entry name" value="Sig_transdc_resp-reg_receiver"/>
</dbReference>
<dbReference type="EMBL" id="JACXJA010000019">
    <property type="protein sequence ID" value="MBD2863347.1"/>
    <property type="molecule type" value="Genomic_DNA"/>
</dbReference>
<evidence type="ECO:0000256" key="4">
    <source>
        <dbReference type="ARBA" id="ARBA00023125"/>
    </source>
</evidence>
<comment type="similarity">
    <text evidence="1">Belongs to the AfsR/DnrI/RedD regulatory family.</text>
</comment>
<evidence type="ECO:0000313" key="8">
    <source>
        <dbReference type="EMBL" id="MBD2863347.1"/>
    </source>
</evidence>
<proteinExistence type="inferred from homology"/>
<name>A0A927CB49_9BACL</name>
<dbReference type="PANTHER" id="PTHR35807:SF1">
    <property type="entry name" value="TRANSCRIPTIONAL REGULATOR REDD"/>
    <property type="match status" value="1"/>
</dbReference>
<evidence type="ECO:0000256" key="1">
    <source>
        <dbReference type="ARBA" id="ARBA00005820"/>
    </source>
</evidence>
<dbReference type="Gene3D" id="3.40.50.2300">
    <property type="match status" value="1"/>
</dbReference>
<keyword evidence="9" id="KW-1185">Reference proteome</keyword>
<evidence type="ECO:0000256" key="5">
    <source>
        <dbReference type="ARBA" id="ARBA00023163"/>
    </source>
</evidence>
<reference evidence="8" key="1">
    <citation type="submission" date="2020-09" db="EMBL/GenBank/DDBJ databases">
        <title>A novel bacterium of genus Paenibacillus, isolated from South China Sea.</title>
        <authorList>
            <person name="Huang H."/>
            <person name="Mo K."/>
            <person name="Hu Y."/>
        </authorList>
    </citation>
    <scope>NUCLEOTIDE SEQUENCE</scope>
    <source>
        <strain evidence="8">IB182363</strain>
    </source>
</reference>
<dbReference type="AlphaFoldDB" id="A0A927CB49"/>
<dbReference type="SUPFAM" id="SSF46894">
    <property type="entry name" value="C-terminal effector domain of the bipartite response regulators"/>
    <property type="match status" value="1"/>
</dbReference>
<dbReference type="InterPro" id="IPR011006">
    <property type="entry name" value="CheY-like_superfamily"/>
</dbReference>
<dbReference type="Proteomes" id="UP000639396">
    <property type="component" value="Unassembled WGS sequence"/>
</dbReference>
<dbReference type="InterPro" id="IPR036388">
    <property type="entry name" value="WH-like_DNA-bd_sf"/>
</dbReference>
<dbReference type="SMART" id="SM00448">
    <property type="entry name" value="REC"/>
    <property type="match status" value="1"/>
</dbReference>
<dbReference type="InterPro" id="IPR005158">
    <property type="entry name" value="BTAD"/>
</dbReference>
<dbReference type="Pfam" id="PF00072">
    <property type="entry name" value="Response_reg"/>
    <property type="match status" value="1"/>
</dbReference>
<accession>A0A927CB49</accession>
<feature type="domain" description="Response regulatory" evidence="7">
    <location>
        <begin position="1"/>
        <end position="112"/>
    </location>
</feature>
<keyword evidence="4" id="KW-0238">DNA-binding</keyword>
<evidence type="ECO:0000256" key="2">
    <source>
        <dbReference type="ARBA" id="ARBA00023012"/>
    </source>
</evidence>
<dbReference type="InterPro" id="IPR016032">
    <property type="entry name" value="Sig_transdc_resp-reg_C-effctor"/>
</dbReference>
<dbReference type="Gene3D" id="1.10.10.10">
    <property type="entry name" value="Winged helix-like DNA-binding domain superfamily/Winged helix DNA-binding domain"/>
    <property type="match status" value="1"/>
</dbReference>
<dbReference type="InterPro" id="IPR051677">
    <property type="entry name" value="AfsR-DnrI-RedD_regulator"/>
</dbReference>
<dbReference type="PANTHER" id="PTHR35807">
    <property type="entry name" value="TRANSCRIPTIONAL REGULATOR REDD-RELATED"/>
    <property type="match status" value="1"/>
</dbReference>
<gene>
    <name evidence="8" type="ORF">IDH45_15245</name>
</gene>
<organism evidence="8 9">
    <name type="scientific">Paenibacillus oceani</name>
    <dbReference type="NCBI Taxonomy" id="2772510"/>
    <lineage>
        <taxon>Bacteria</taxon>
        <taxon>Bacillati</taxon>
        <taxon>Bacillota</taxon>
        <taxon>Bacilli</taxon>
        <taxon>Bacillales</taxon>
        <taxon>Paenibacillaceae</taxon>
        <taxon>Paenibacillus</taxon>
    </lineage>
</organism>
<sequence>MVDDEEPAIRLLEIRLGTYKGVIVAGTFMDAEEAMEAIRKGGIDAVFLDIHMPGINGMVASEIITGAFPDIDIIFVTAFEQYAIEAFERNAVDYVLKPPVPGRLDMTIERLLWRQKARRNEVAVIGNAVALPFKEQAGESALYCFGRFRWVVDGREGEPVKWRRTKDRELMAYLTHNRNSFVPKETLLEALWPGADPEQSTAYLYTCFHHIRKLMKRFGCRETLESGTDGYQLLPNQAISCLQRALQVNPFPDDLNETLLTAYAQAGDRYAMIRHYTQFVNLLHVELDIRPMESTVRLYQHYSEGSAFFEAST</sequence>
<protein>
    <submittedName>
        <fullName evidence="8">Response regulator</fullName>
    </submittedName>
</protein>
<keyword evidence="3" id="KW-0805">Transcription regulation</keyword>
<dbReference type="Pfam" id="PF03704">
    <property type="entry name" value="BTAD"/>
    <property type="match status" value="1"/>
</dbReference>
<dbReference type="SUPFAM" id="SSF48452">
    <property type="entry name" value="TPR-like"/>
    <property type="match status" value="1"/>
</dbReference>
<dbReference type="InterPro" id="IPR001867">
    <property type="entry name" value="OmpR/PhoB-type_DNA-bd"/>
</dbReference>
<evidence type="ECO:0000256" key="6">
    <source>
        <dbReference type="PROSITE-ProRule" id="PRU00169"/>
    </source>
</evidence>